<reference evidence="3" key="1">
    <citation type="journal article" date="2019" name="Int. J. Syst. Evol. Microbiol.">
        <title>The Global Catalogue of Microorganisms (GCM) 10K type strain sequencing project: providing services to taxonomists for standard genome sequencing and annotation.</title>
        <authorList>
            <consortium name="The Broad Institute Genomics Platform"/>
            <consortium name="The Broad Institute Genome Sequencing Center for Infectious Disease"/>
            <person name="Wu L."/>
            <person name="Ma J."/>
        </authorList>
    </citation>
    <scope>NUCLEOTIDE SEQUENCE [LARGE SCALE GENOMIC DNA]</scope>
    <source>
        <strain evidence="3">CGMCC 4.1437</strain>
    </source>
</reference>
<evidence type="ECO:0008006" key="4">
    <source>
        <dbReference type="Google" id="ProtNLM"/>
    </source>
</evidence>
<gene>
    <name evidence="2" type="ORF">ACFP3U_05335</name>
</gene>
<keyword evidence="1" id="KW-0732">Signal</keyword>
<protein>
    <recommendedName>
        <fullName evidence="4">Lipoprotein</fullName>
    </recommendedName>
</protein>
<dbReference type="Proteomes" id="UP001595975">
    <property type="component" value="Unassembled WGS sequence"/>
</dbReference>
<organism evidence="2 3">
    <name type="scientific">Kitasatospora misakiensis</name>
    <dbReference type="NCBI Taxonomy" id="67330"/>
    <lineage>
        <taxon>Bacteria</taxon>
        <taxon>Bacillati</taxon>
        <taxon>Actinomycetota</taxon>
        <taxon>Actinomycetes</taxon>
        <taxon>Kitasatosporales</taxon>
        <taxon>Streptomycetaceae</taxon>
        <taxon>Kitasatospora</taxon>
    </lineage>
</organism>
<evidence type="ECO:0000256" key="1">
    <source>
        <dbReference type="SAM" id="SignalP"/>
    </source>
</evidence>
<dbReference type="EMBL" id="JBHSOF010000004">
    <property type="protein sequence ID" value="MFC5662402.1"/>
    <property type="molecule type" value="Genomic_DNA"/>
</dbReference>
<sequence length="70" mass="6754">MSKPAVLVLVVLLLSLIPCAALTEAGGPASGAPCVAGYFAYAPLDGPGPAVPGCPPAATGARTAPADRPR</sequence>
<feature type="signal peptide" evidence="1">
    <location>
        <begin position="1"/>
        <end position="20"/>
    </location>
</feature>
<evidence type="ECO:0000313" key="2">
    <source>
        <dbReference type="EMBL" id="MFC5662402.1"/>
    </source>
</evidence>
<proteinExistence type="predicted"/>
<feature type="chain" id="PRO_5047421877" description="Lipoprotein" evidence="1">
    <location>
        <begin position="21"/>
        <end position="70"/>
    </location>
</feature>
<keyword evidence="3" id="KW-1185">Reference proteome</keyword>
<comment type="caution">
    <text evidence="2">The sequence shown here is derived from an EMBL/GenBank/DDBJ whole genome shotgun (WGS) entry which is preliminary data.</text>
</comment>
<accession>A0ABW0WXV9</accession>
<name>A0ABW0WXV9_9ACTN</name>
<dbReference type="RefSeq" id="WP_380224014.1">
    <property type="nucleotide sequence ID" value="NZ_JBHSOF010000004.1"/>
</dbReference>
<evidence type="ECO:0000313" key="3">
    <source>
        <dbReference type="Proteomes" id="UP001595975"/>
    </source>
</evidence>